<dbReference type="InterPro" id="IPR003439">
    <property type="entry name" value="ABC_transporter-like_ATP-bd"/>
</dbReference>
<evidence type="ECO:0000259" key="15">
    <source>
        <dbReference type="PROSITE" id="PS50893"/>
    </source>
</evidence>
<keyword evidence="5 13" id="KW-0813">Transport</keyword>
<dbReference type="CDD" id="cd06261">
    <property type="entry name" value="TM_PBP2"/>
    <property type="match status" value="1"/>
</dbReference>
<dbReference type="Gene3D" id="1.10.3720.10">
    <property type="entry name" value="MetI-like"/>
    <property type="match status" value="1"/>
</dbReference>
<sequence length="549" mass="59574">MHFDFNYFLSLFALPAFWQASVTVVELSALSWSIGMVLGFPLAVAKMSGARWLAAPAALYIWFFRSVPLLVLVVFVYNLPQLIPSAGVALSHPFFSGLVALVLTETAYMAEIHRGGLLAVAKGQQEAGSALGIGPLGLRRLIVIPQAFRVALPTLINEFITNVKLTSLVSVISLTELLMVGQRLYSQNFLVMETLSAIAIYYVLIVTVFGWLLQYFERSLDLTRRKPQTLDDTALAAQRARLPVAARVRTATPGGGGTPHALLLKDLHKRYGNHEVLKGIDLAVNAGEVISIIGPSGSGKTSLIRTINALETIDRGEIVLFGEAFIAAADRPGIGRVREGVGRIGMVFQSFNLFPHRTIVDNVALAPRYHRRGTREQTTLHALALLDKVGLLAHAYKYPHQLSGGQQQRVAITRALAMDPAIMLFDEPTSALDPELVGDVLNVIRALAAEGMTMLIVTHEMDFAMSLSDRIVFMENGAIEFDGSPQAIDELVCAERVRRFIGIESHGAAVPPAAPAQVQSGSARRSVSRNFSTSGSFERPLRTASENGA</sequence>
<evidence type="ECO:0000256" key="8">
    <source>
        <dbReference type="ARBA" id="ARBA00022692"/>
    </source>
</evidence>
<dbReference type="RefSeq" id="WP_091013281.1">
    <property type="nucleotide sequence ID" value="NZ_CP041745.1"/>
</dbReference>
<keyword evidence="18" id="KW-1185">Reference proteome</keyword>
<keyword evidence="7" id="KW-0997">Cell inner membrane</keyword>
<dbReference type="GO" id="GO:0022857">
    <property type="term" value="F:transmembrane transporter activity"/>
    <property type="evidence" value="ECO:0007669"/>
    <property type="project" value="InterPro"/>
</dbReference>
<dbReference type="GO" id="GO:0043190">
    <property type="term" value="C:ATP-binding cassette (ABC) transporter complex"/>
    <property type="evidence" value="ECO:0007669"/>
    <property type="project" value="InterPro"/>
</dbReference>
<evidence type="ECO:0000313" key="18">
    <source>
        <dbReference type="Proteomes" id="UP000199548"/>
    </source>
</evidence>
<evidence type="ECO:0000313" key="17">
    <source>
        <dbReference type="EMBL" id="SFJ00758.1"/>
    </source>
</evidence>
<comment type="similarity">
    <text evidence="3">Belongs to the ABC transporter superfamily.</text>
</comment>
<feature type="transmembrane region" description="Helical" evidence="13">
    <location>
        <begin position="57"/>
        <end position="77"/>
    </location>
</feature>
<feature type="domain" description="ABC transporter" evidence="15">
    <location>
        <begin position="262"/>
        <end position="501"/>
    </location>
</feature>
<dbReference type="Proteomes" id="UP000199548">
    <property type="component" value="Unassembled WGS sequence"/>
</dbReference>
<dbReference type="PANTHER" id="PTHR43166:SF9">
    <property type="entry name" value="GLUTAMATE_ASPARTATE IMPORT ATP-BINDING PROTEIN GLTL"/>
    <property type="match status" value="1"/>
</dbReference>
<protein>
    <submittedName>
        <fullName evidence="17">Polar amino acid transport system permease protein</fullName>
    </submittedName>
</protein>
<dbReference type="EMBL" id="FOQU01000005">
    <property type="protein sequence ID" value="SFJ00758.1"/>
    <property type="molecule type" value="Genomic_DNA"/>
</dbReference>
<keyword evidence="10" id="KW-0067">ATP-binding</keyword>
<keyword evidence="8 13" id="KW-0812">Transmembrane</keyword>
<dbReference type="SMART" id="SM00382">
    <property type="entry name" value="AAA"/>
    <property type="match status" value="1"/>
</dbReference>
<dbReference type="AlphaFoldDB" id="A0A1I3MUR7"/>
<dbReference type="InterPro" id="IPR000515">
    <property type="entry name" value="MetI-like"/>
</dbReference>
<dbReference type="PANTHER" id="PTHR43166">
    <property type="entry name" value="AMINO ACID IMPORT ATP-BINDING PROTEIN"/>
    <property type="match status" value="1"/>
</dbReference>
<dbReference type="NCBIfam" id="TIGR01726">
    <property type="entry name" value="HEQRo_perm_3TM"/>
    <property type="match status" value="1"/>
</dbReference>
<evidence type="ECO:0000256" key="11">
    <source>
        <dbReference type="ARBA" id="ARBA00022989"/>
    </source>
</evidence>
<feature type="compositionally biased region" description="Low complexity" evidence="14">
    <location>
        <begin position="511"/>
        <end position="523"/>
    </location>
</feature>
<evidence type="ECO:0000256" key="2">
    <source>
        <dbReference type="ARBA" id="ARBA00004429"/>
    </source>
</evidence>
<feature type="transmembrane region" description="Helical" evidence="13">
    <location>
        <begin position="20"/>
        <end position="45"/>
    </location>
</feature>
<reference evidence="17 18" key="1">
    <citation type="submission" date="2016-10" db="EMBL/GenBank/DDBJ databases">
        <authorList>
            <person name="de Groot N.N."/>
        </authorList>
    </citation>
    <scope>NUCLEOTIDE SEQUENCE [LARGE SCALE GENOMIC DNA]</scope>
    <source>
        <strain evidence="17 18">LMG 23650</strain>
    </source>
</reference>
<keyword evidence="6" id="KW-1003">Cell membrane</keyword>
<evidence type="ECO:0000256" key="6">
    <source>
        <dbReference type="ARBA" id="ARBA00022475"/>
    </source>
</evidence>
<dbReference type="STRING" id="420953.SAMN05192543_105119"/>
<dbReference type="SUPFAM" id="SSF52540">
    <property type="entry name" value="P-loop containing nucleoside triphosphate hydrolases"/>
    <property type="match status" value="1"/>
</dbReference>
<accession>A0A1I3MUR7</accession>
<comment type="subcellular location">
    <subcellularLocation>
        <location evidence="2">Cell inner membrane</location>
        <topology evidence="2">Multi-pass membrane protein</topology>
    </subcellularLocation>
    <subcellularLocation>
        <location evidence="13">Cell membrane</location>
        <topology evidence="13">Multi-pass membrane protein</topology>
    </subcellularLocation>
    <subcellularLocation>
        <location evidence="1">Cell membrane</location>
        <topology evidence="1">Peripheral membrane protein</topology>
    </subcellularLocation>
</comment>
<evidence type="ECO:0000256" key="10">
    <source>
        <dbReference type="ARBA" id="ARBA00022840"/>
    </source>
</evidence>
<evidence type="ECO:0000256" key="9">
    <source>
        <dbReference type="ARBA" id="ARBA00022741"/>
    </source>
</evidence>
<feature type="region of interest" description="Disordered" evidence="14">
    <location>
        <begin position="511"/>
        <end position="549"/>
    </location>
</feature>
<comment type="similarity">
    <text evidence="4">Belongs to the binding-protein-dependent transport system permease family. HisMQ subfamily.</text>
</comment>
<evidence type="ECO:0000256" key="7">
    <source>
        <dbReference type="ARBA" id="ARBA00022519"/>
    </source>
</evidence>
<dbReference type="Gene3D" id="3.40.50.300">
    <property type="entry name" value="P-loop containing nucleotide triphosphate hydrolases"/>
    <property type="match status" value="1"/>
</dbReference>
<feature type="transmembrane region" description="Helical" evidence="13">
    <location>
        <begin position="83"/>
        <end position="104"/>
    </location>
</feature>
<dbReference type="PROSITE" id="PS50893">
    <property type="entry name" value="ABC_TRANSPORTER_2"/>
    <property type="match status" value="1"/>
</dbReference>
<keyword evidence="11 13" id="KW-1133">Transmembrane helix</keyword>
<feature type="domain" description="ABC transmembrane type-1" evidence="16">
    <location>
        <begin position="21"/>
        <end position="213"/>
    </location>
</feature>
<evidence type="ECO:0000256" key="1">
    <source>
        <dbReference type="ARBA" id="ARBA00004202"/>
    </source>
</evidence>
<dbReference type="Pfam" id="PF00005">
    <property type="entry name" value="ABC_tran"/>
    <property type="match status" value="1"/>
</dbReference>
<feature type="transmembrane region" description="Helical" evidence="13">
    <location>
        <begin position="197"/>
        <end position="216"/>
    </location>
</feature>
<dbReference type="InterPro" id="IPR010065">
    <property type="entry name" value="AA_ABC_transptr_permease_3TM"/>
</dbReference>
<evidence type="ECO:0000256" key="5">
    <source>
        <dbReference type="ARBA" id="ARBA00022448"/>
    </source>
</evidence>
<evidence type="ECO:0000256" key="4">
    <source>
        <dbReference type="ARBA" id="ARBA00010072"/>
    </source>
</evidence>
<keyword evidence="12 13" id="KW-0472">Membrane</keyword>
<evidence type="ECO:0000256" key="14">
    <source>
        <dbReference type="SAM" id="MobiDB-lite"/>
    </source>
</evidence>
<dbReference type="Pfam" id="PF00528">
    <property type="entry name" value="BPD_transp_1"/>
    <property type="match status" value="1"/>
</dbReference>
<dbReference type="CDD" id="cd03262">
    <property type="entry name" value="ABC_HisP_GlnQ"/>
    <property type="match status" value="1"/>
</dbReference>
<evidence type="ECO:0000256" key="12">
    <source>
        <dbReference type="ARBA" id="ARBA00023136"/>
    </source>
</evidence>
<dbReference type="InterPro" id="IPR035906">
    <property type="entry name" value="MetI-like_sf"/>
</dbReference>
<name>A0A1I3MUR7_9BURK</name>
<evidence type="ECO:0000256" key="13">
    <source>
        <dbReference type="RuleBase" id="RU363032"/>
    </source>
</evidence>
<dbReference type="GO" id="GO:0016887">
    <property type="term" value="F:ATP hydrolysis activity"/>
    <property type="evidence" value="ECO:0007669"/>
    <property type="project" value="InterPro"/>
</dbReference>
<dbReference type="InterPro" id="IPR003593">
    <property type="entry name" value="AAA+_ATPase"/>
</dbReference>
<gene>
    <name evidence="17" type="ORF">SAMN05192543_105119</name>
</gene>
<proteinExistence type="inferred from homology"/>
<dbReference type="InterPro" id="IPR027417">
    <property type="entry name" value="P-loop_NTPase"/>
</dbReference>
<dbReference type="PROSITE" id="PS50928">
    <property type="entry name" value="ABC_TM1"/>
    <property type="match status" value="1"/>
</dbReference>
<dbReference type="SUPFAM" id="SSF161098">
    <property type="entry name" value="MetI-like"/>
    <property type="match status" value="1"/>
</dbReference>
<evidence type="ECO:0000259" key="16">
    <source>
        <dbReference type="PROSITE" id="PS50928"/>
    </source>
</evidence>
<organism evidence="17 18">
    <name type="scientific">Paraburkholderia megapolitana</name>
    <dbReference type="NCBI Taxonomy" id="420953"/>
    <lineage>
        <taxon>Bacteria</taxon>
        <taxon>Pseudomonadati</taxon>
        <taxon>Pseudomonadota</taxon>
        <taxon>Betaproteobacteria</taxon>
        <taxon>Burkholderiales</taxon>
        <taxon>Burkholderiaceae</taxon>
        <taxon>Paraburkholderia</taxon>
    </lineage>
</organism>
<dbReference type="InterPro" id="IPR050086">
    <property type="entry name" value="MetN_ABC_transporter-like"/>
</dbReference>
<keyword evidence="9" id="KW-0547">Nucleotide-binding</keyword>
<dbReference type="GO" id="GO:0005524">
    <property type="term" value="F:ATP binding"/>
    <property type="evidence" value="ECO:0007669"/>
    <property type="project" value="UniProtKB-KW"/>
</dbReference>
<evidence type="ECO:0000256" key="3">
    <source>
        <dbReference type="ARBA" id="ARBA00005417"/>
    </source>
</evidence>
<dbReference type="OrthoDB" id="6049702at2"/>